<dbReference type="Proteomes" id="UP000219612">
    <property type="component" value="Unassembled WGS sequence"/>
</dbReference>
<gene>
    <name evidence="1" type="ORF">SAMN05421748_10258</name>
</gene>
<keyword evidence="2" id="KW-1185">Reference proteome</keyword>
<sequence>MPGRGRSEDVEVRHLVGINRAAHAAFSHGGMPRCRAFPMAPGWFAGPRSGGTSPVSLLNERGARGVVMGKRPEMQRDEAFMRAHAGKRQAFEKLASTRFLRPVAAAHRAYLAAAVDDVEATERDFWTMSCLPSTTERRLSAISMRFMEVCVLHAPEDVEAGAAAMFVIVRRSVLAVPGESNEHLGDRYPGLTFSPSEYRDAGTDQIRASGWHDDLVEALHEPRFALSARVLAEHLLTGQTVHWEGHNYELADTVLRRER</sequence>
<dbReference type="AlphaFoldDB" id="A0A285GJB2"/>
<accession>A0A285GJB2</accession>
<reference evidence="1 2" key="1">
    <citation type="submission" date="2017-09" db="EMBL/GenBank/DDBJ databases">
        <authorList>
            <person name="Ehlers B."/>
            <person name="Leendertz F.H."/>
        </authorList>
    </citation>
    <scope>NUCLEOTIDE SEQUENCE [LARGE SCALE GENOMIC DNA]</scope>
    <source>
        <strain evidence="1 2">CGMCC 4.6857</strain>
    </source>
</reference>
<dbReference type="EMBL" id="OBDY01000002">
    <property type="protein sequence ID" value="SNY23545.1"/>
    <property type="molecule type" value="Genomic_DNA"/>
</dbReference>
<evidence type="ECO:0000313" key="2">
    <source>
        <dbReference type="Proteomes" id="UP000219612"/>
    </source>
</evidence>
<organism evidence="1 2">
    <name type="scientific">Paractinoplanes atraurantiacus</name>
    <dbReference type="NCBI Taxonomy" id="1036182"/>
    <lineage>
        <taxon>Bacteria</taxon>
        <taxon>Bacillati</taxon>
        <taxon>Actinomycetota</taxon>
        <taxon>Actinomycetes</taxon>
        <taxon>Micromonosporales</taxon>
        <taxon>Micromonosporaceae</taxon>
        <taxon>Paractinoplanes</taxon>
    </lineage>
</organism>
<evidence type="ECO:0000313" key="1">
    <source>
        <dbReference type="EMBL" id="SNY23545.1"/>
    </source>
</evidence>
<name>A0A285GJB2_9ACTN</name>
<protein>
    <submittedName>
        <fullName evidence="1">Uncharacterized protein</fullName>
    </submittedName>
</protein>
<proteinExistence type="predicted"/>